<proteinExistence type="predicted"/>
<reference evidence="1 2" key="1">
    <citation type="journal article" name="Sci. Rep.">
        <title>Telomere-to-telomere assembled and centromere annotated genomes of the two main subspecies of the button mushroom Agaricus bisporus reveal especially polymorphic chromosome ends.</title>
        <authorList>
            <person name="Sonnenberg A.S.M."/>
            <person name="Sedaghat-Telgerd N."/>
            <person name="Lavrijssen B."/>
            <person name="Ohm R.A."/>
            <person name="Hendrickx P.M."/>
            <person name="Scholtmeijer K."/>
            <person name="Baars J.J.P."/>
            <person name="van Peer A."/>
        </authorList>
    </citation>
    <scope>NUCLEOTIDE SEQUENCE [LARGE SCALE GENOMIC DNA]</scope>
    <source>
        <strain evidence="1 2">H119_p4</strain>
    </source>
</reference>
<gene>
    <name evidence="1" type="ORF">Agabi119p4_9054</name>
</gene>
<comment type="caution">
    <text evidence="1">The sequence shown here is derived from an EMBL/GenBank/DDBJ whole genome shotgun (WGS) entry which is preliminary data.</text>
</comment>
<name>A0A8H7EXT7_AGABI</name>
<evidence type="ECO:0000313" key="1">
    <source>
        <dbReference type="EMBL" id="KAF7762461.1"/>
    </source>
</evidence>
<dbReference type="Proteomes" id="UP000629468">
    <property type="component" value="Unassembled WGS sequence"/>
</dbReference>
<accession>A0A8H7EXT7</accession>
<protein>
    <submittedName>
        <fullName evidence="1">Uncharacterized protein</fullName>
    </submittedName>
</protein>
<organism evidence="1 2">
    <name type="scientific">Agaricus bisporus var. burnettii</name>
    <dbReference type="NCBI Taxonomy" id="192524"/>
    <lineage>
        <taxon>Eukaryota</taxon>
        <taxon>Fungi</taxon>
        <taxon>Dikarya</taxon>
        <taxon>Basidiomycota</taxon>
        <taxon>Agaricomycotina</taxon>
        <taxon>Agaricomycetes</taxon>
        <taxon>Agaricomycetidae</taxon>
        <taxon>Agaricales</taxon>
        <taxon>Agaricineae</taxon>
        <taxon>Agaricaceae</taxon>
        <taxon>Agaricus</taxon>
    </lineage>
</organism>
<dbReference type="AlphaFoldDB" id="A0A8H7EXT7"/>
<dbReference type="EMBL" id="JABXXO010000012">
    <property type="protein sequence ID" value="KAF7762461.1"/>
    <property type="molecule type" value="Genomic_DNA"/>
</dbReference>
<evidence type="ECO:0000313" key="2">
    <source>
        <dbReference type="Proteomes" id="UP000629468"/>
    </source>
</evidence>
<sequence length="102" mass="11659">MLFVHVDIAIFGSHSVRFRCKPASGTIVWSFTDEKTKRPRPPLNPHRNYPLGCPVDADNCVARLSFEQFSSMLRVGTNSEVTRKPQCLAGFMWMEFPFEDHA</sequence>